<evidence type="ECO:0000256" key="2">
    <source>
        <dbReference type="ARBA" id="ARBA00023125"/>
    </source>
</evidence>
<dbReference type="SMART" id="SM00895">
    <property type="entry name" value="FCD"/>
    <property type="match status" value="1"/>
</dbReference>
<name>A0ABU7KFR1_9ACTN</name>
<keyword evidence="3" id="KW-0804">Transcription</keyword>
<dbReference type="SUPFAM" id="SSF48008">
    <property type="entry name" value="GntR ligand-binding domain-like"/>
    <property type="match status" value="1"/>
</dbReference>
<dbReference type="EMBL" id="JAUZMY010000036">
    <property type="protein sequence ID" value="MEE2040837.1"/>
    <property type="molecule type" value="Genomic_DNA"/>
</dbReference>
<feature type="domain" description="HTH gntR-type" evidence="5">
    <location>
        <begin position="20"/>
        <end position="87"/>
    </location>
</feature>
<dbReference type="PRINTS" id="PR00033">
    <property type="entry name" value="HTHASNC"/>
</dbReference>
<keyword evidence="7" id="KW-1185">Reference proteome</keyword>
<accession>A0ABU7KFR1</accession>
<dbReference type="SUPFAM" id="SSF46785">
    <property type="entry name" value="Winged helix' DNA-binding domain"/>
    <property type="match status" value="1"/>
</dbReference>
<dbReference type="PROSITE" id="PS50949">
    <property type="entry name" value="HTH_GNTR"/>
    <property type="match status" value="1"/>
</dbReference>
<proteinExistence type="predicted"/>
<dbReference type="Gene3D" id="1.20.120.530">
    <property type="entry name" value="GntR ligand-binding domain-like"/>
    <property type="match status" value="1"/>
</dbReference>
<dbReference type="InterPro" id="IPR000524">
    <property type="entry name" value="Tscrpt_reg_HTH_GntR"/>
</dbReference>
<organism evidence="6 7">
    <name type="scientific">Nocardiopsis codii</name>
    <dbReference type="NCBI Taxonomy" id="3065942"/>
    <lineage>
        <taxon>Bacteria</taxon>
        <taxon>Bacillati</taxon>
        <taxon>Actinomycetota</taxon>
        <taxon>Actinomycetes</taxon>
        <taxon>Streptosporangiales</taxon>
        <taxon>Nocardiopsidaceae</taxon>
        <taxon>Nocardiopsis</taxon>
    </lineage>
</organism>
<evidence type="ECO:0000259" key="5">
    <source>
        <dbReference type="PROSITE" id="PS50949"/>
    </source>
</evidence>
<dbReference type="InterPro" id="IPR008920">
    <property type="entry name" value="TF_FadR/GntR_C"/>
</dbReference>
<dbReference type="Proteomes" id="UP001356095">
    <property type="component" value="Unassembled WGS sequence"/>
</dbReference>
<dbReference type="SMART" id="SM00345">
    <property type="entry name" value="HTH_GNTR"/>
    <property type="match status" value="1"/>
</dbReference>
<evidence type="ECO:0000313" key="6">
    <source>
        <dbReference type="EMBL" id="MEE2040837.1"/>
    </source>
</evidence>
<evidence type="ECO:0000256" key="3">
    <source>
        <dbReference type="ARBA" id="ARBA00023163"/>
    </source>
</evidence>
<protein>
    <submittedName>
        <fullName evidence="6">GntR family transcriptional regulator</fullName>
    </submittedName>
</protein>
<keyword evidence="2" id="KW-0238">DNA-binding</keyword>
<dbReference type="InterPro" id="IPR011711">
    <property type="entry name" value="GntR_C"/>
</dbReference>
<evidence type="ECO:0000256" key="1">
    <source>
        <dbReference type="ARBA" id="ARBA00023015"/>
    </source>
</evidence>
<dbReference type="RefSeq" id="WP_330094600.1">
    <property type="nucleotide sequence ID" value="NZ_JAUZMY010000036.1"/>
</dbReference>
<dbReference type="PANTHER" id="PTHR43537:SF49">
    <property type="entry name" value="TRANSCRIPTIONAL REGULATORY PROTEIN"/>
    <property type="match status" value="1"/>
</dbReference>
<dbReference type="InterPro" id="IPR036390">
    <property type="entry name" value="WH_DNA-bd_sf"/>
</dbReference>
<comment type="caution">
    <text evidence="6">The sequence shown here is derived from an EMBL/GenBank/DDBJ whole genome shotgun (WGS) entry which is preliminary data.</text>
</comment>
<reference evidence="6 7" key="1">
    <citation type="submission" date="2023-08" db="EMBL/GenBank/DDBJ databases">
        <authorList>
            <person name="Girao M."/>
            <person name="Carvalho M.F."/>
        </authorList>
    </citation>
    <scope>NUCLEOTIDE SEQUENCE [LARGE SCALE GENOMIC DNA]</scope>
    <source>
        <strain evidence="6 7">CT-R113</strain>
    </source>
</reference>
<keyword evidence="1" id="KW-0805">Transcription regulation</keyword>
<dbReference type="InterPro" id="IPR000485">
    <property type="entry name" value="AsnC-type_HTH_dom"/>
</dbReference>
<dbReference type="InterPro" id="IPR036388">
    <property type="entry name" value="WH-like_DNA-bd_sf"/>
</dbReference>
<sequence>MSVPGNGNQGGPLPTGGPPRSKAEYVHETLRQEIVNGVHPPGGSINQEELATRLGVSITPVREALRRLESDGLITYRTHRGATVSGLGAEAAVELRMLRAVVEGLTARLAAQRITRDQLAELTAVHERMLALDRNQDQDAQALAEDSRVFHQLVADIGGPAFLSGHVQAIRRNNPIPELVSRWKDPAKVRVYLEAHSRLLQALAEGDGATAERVMAEHIQLSAESGTAVGAGH</sequence>
<gene>
    <name evidence="6" type="ORF">Q8791_26815</name>
</gene>
<dbReference type="Gene3D" id="1.10.10.10">
    <property type="entry name" value="Winged helix-like DNA-binding domain superfamily/Winged helix DNA-binding domain"/>
    <property type="match status" value="1"/>
</dbReference>
<evidence type="ECO:0000313" key="7">
    <source>
        <dbReference type="Proteomes" id="UP001356095"/>
    </source>
</evidence>
<dbReference type="Pfam" id="PF00392">
    <property type="entry name" value="GntR"/>
    <property type="match status" value="1"/>
</dbReference>
<dbReference type="Pfam" id="PF07729">
    <property type="entry name" value="FCD"/>
    <property type="match status" value="1"/>
</dbReference>
<evidence type="ECO:0000256" key="4">
    <source>
        <dbReference type="SAM" id="MobiDB-lite"/>
    </source>
</evidence>
<dbReference type="PANTHER" id="PTHR43537">
    <property type="entry name" value="TRANSCRIPTIONAL REGULATOR, GNTR FAMILY"/>
    <property type="match status" value="1"/>
</dbReference>
<feature type="region of interest" description="Disordered" evidence="4">
    <location>
        <begin position="1"/>
        <end position="22"/>
    </location>
</feature>
<dbReference type="CDD" id="cd07377">
    <property type="entry name" value="WHTH_GntR"/>
    <property type="match status" value="1"/>
</dbReference>